<dbReference type="GO" id="GO:0005634">
    <property type="term" value="C:nucleus"/>
    <property type="evidence" value="ECO:0007669"/>
    <property type="project" value="TreeGrafter"/>
</dbReference>
<evidence type="ECO:0000313" key="12">
    <source>
        <dbReference type="EMBL" id="KAK4879990.1"/>
    </source>
</evidence>
<feature type="compositionally biased region" description="Low complexity" evidence="11">
    <location>
        <begin position="356"/>
        <end position="365"/>
    </location>
</feature>
<dbReference type="Gene3D" id="1.20.120.1150">
    <property type="match status" value="2"/>
</dbReference>
<evidence type="ECO:0000313" key="13">
    <source>
        <dbReference type="Proteomes" id="UP001353858"/>
    </source>
</evidence>
<dbReference type="AlphaFoldDB" id="A0AAN7SR87"/>
<evidence type="ECO:0000256" key="2">
    <source>
        <dbReference type="ARBA" id="ARBA00004496"/>
    </source>
</evidence>
<evidence type="ECO:0000256" key="8">
    <source>
        <dbReference type="ARBA" id="ARBA00044786"/>
    </source>
</evidence>
<dbReference type="CDD" id="cd04087">
    <property type="entry name" value="PTPA"/>
    <property type="match status" value="2"/>
</dbReference>
<gene>
    <name evidence="12" type="ORF">RN001_008136</name>
</gene>
<evidence type="ECO:0000256" key="3">
    <source>
        <dbReference type="ARBA" id="ARBA00011019"/>
    </source>
</evidence>
<evidence type="ECO:0000256" key="4">
    <source>
        <dbReference type="ARBA" id="ARBA00013194"/>
    </source>
</evidence>
<keyword evidence="5 10" id="KW-0963">Cytoplasm</keyword>
<dbReference type="FunFam" id="1.20.120.1150:FF:000002">
    <property type="entry name" value="Serine/threonine-protein phosphatase 2A activator"/>
    <property type="match status" value="2"/>
</dbReference>
<comment type="catalytic activity">
    <reaction evidence="1 10">
        <text>[protein]-peptidylproline (omega=180) = [protein]-peptidylproline (omega=0)</text>
        <dbReference type="Rhea" id="RHEA:16237"/>
        <dbReference type="Rhea" id="RHEA-COMP:10747"/>
        <dbReference type="Rhea" id="RHEA-COMP:10748"/>
        <dbReference type="ChEBI" id="CHEBI:83833"/>
        <dbReference type="ChEBI" id="CHEBI:83834"/>
        <dbReference type="EC" id="5.2.1.8"/>
    </reaction>
</comment>
<dbReference type="EC" id="5.2.1.8" evidence="4 10"/>
<dbReference type="PANTHER" id="PTHR10012">
    <property type="entry name" value="SERINE/THREONINE-PROTEIN PHOSPHATASE 2A REGULATORY SUBUNIT B"/>
    <property type="match status" value="1"/>
</dbReference>
<evidence type="ECO:0000256" key="1">
    <source>
        <dbReference type="ARBA" id="ARBA00000971"/>
    </source>
</evidence>
<dbReference type="InterPro" id="IPR037218">
    <property type="entry name" value="PTPA_sf"/>
</dbReference>
<protein>
    <recommendedName>
        <fullName evidence="8 10">Serine/threonine-protein phosphatase 2A activator</fullName>
        <ecNumber evidence="4 10">5.2.1.8</ecNumber>
    </recommendedName>
    <alternativeName>
        <fullName evidence="9 10">Phosphotyrosyl phosphatase activator</fullName>
    </alternativeName>
</protein>
<comment type="function">
    <text evidence="10">PPIases accelerate the folding of proteins. It catalyzes the cis-trans isomerization of proline imidic peptide bonds in oligopeptides.</text>
</comment>
<dbReference type="SUPFAM" id="SSF140984">
    <property type="entry name" value="PTPA-like"/>
    <property type="match status" value="2"/>
</dbReference>
<evidence type="ECO:0000256" key="7">
    <source>
        <dbReference type="ARBA" id="ARBA00023235"/>
    </source>
</evidence>
<proteinExistence type="inferred from homology"/>
<comment type="caution">
    <text evidence="12">The sequence shown here is derived from an EMBL/GenBank/DDBJ whole genome shotgun (WGS) entry which is preliminary data.</text>
</comment>
<dbReference type="InterPro" id="IPR004327">
    <property type="entry name" value="Phstyr_phstse_ac"/>
</dbReference>
<comment type="subcellular location">
    <subcellularLocation>
        <location evidence="2 10">Cytoplasm</location>
    </subcellularLocation>
</comment>
<name>A0AAN7SR87_9COLE</name>
<dbReference type="GO" id="GO:0008160">
    <property type="term" value="F:protein tyrosine phosphatase activator activity"/>
    <property type="evidence" value="ECO:0007669"/>
    <property type="project" value="TreeGrafter"/>
</dbReference>
<evidence type="ECO:0000256" key="6">
    <source>
        <dbReference type="ARBA" id="ARBA00023110"/>
    </source>
</evidence>
<dbReference type="InterPro" id="IPR043170">
    <property type="entry name" value="PTPA_C_lid"/>
</dbReference>
<keyword evidence="13" id="KW-1185">Reference proteome</keyword>
<dbReference type="GO" id="GO:0005737">
    <property type="term" value="C:cytoplasm"/>
    <property type="evidence" value="ECO:0007669"/>
    <property type="project" value="UniProtKB-SubCell"/>
</dbReference>
<keyword evidence="6 10" id="KW-0697">Rotamase</keyword>
<dbReference type="Proteomes" id="UP001353858">
    <property type="component" value="Unassembled WGS sequence"/>
</dbReference>
<evidence type="ECO:0000256" key="9">
    <source>
        <dbReference type="ARBA" id="ARBA00044820"/>
    </source>
</evidence>
<dbReference type="Pfam" id="PF03095">
    <property type="entry name" value="PTPA"/>
    <property type="match status" value="2"/>
</dbReference>
<dbReference type="GO" id="GO:0003755">
    <property type="term" value="F:peptidyl-prolyl cis-trans isomerase activity"/>
    <property type="evidence" value="ECO:0007669"/>
    <property type="project" value="UniProtKB-KW"/>
</dbReference>
<dbReference type="GO" id="GO:0007052">
    <property type="term" value="P:mitotic spindle organization"/>
    <property type="evidence" value="ECO:0007669"/>
    <property type="project" value="TreeGrafter"/>
</dbReference>
<comment type="similarity">
    <text evidence="3 10">Belongs to the PTPA-type PPIase family.</text>
</comment>
<evidence type="ECO:0000256" key="11">
    <source>
        <dbReference type="SAM" id="MobiDB-lite"/>
    </source>
</evidence>
<feature type="region of interest" description="Disordered" evidence="11">
    <location>
        <begin position="345"/>
        <end position="365"/>
    </location>
</feature>
<keyword evidence="7 10" id="KW-0413">Isomerase</keyword>
<dbReference type="GO" id="GO:0000159">
    <property type="term" value="C:protein phosphatase type 2A complex"/>
    <property type="evidence" value="ECO:0007669"/>
    <property type="project" value="TreeGrafter"/>
</dbReference>
<reference evidence="13" key="1">
    <citation type="submission" date="2023-01" db="EMBL/GenBank/DDBJ databases">
        <title>Key to firefly adult light organ development and bioluminescence: homeobox transcription factors regulate luciferase expression and transportation to peroxisome.</title>
        <authorList>
            <person name="Fu X."/>
        </authorList>
    </citation>
    <scope>NUCLEOTIDE SEQUENCE [LARGE SCALE GENOMIC DNA]</scope>
</reference>
<accession>A0AAN7SR87</accession>
<evidence type="ECO:0000256" key="10">
    <source>
        <dbReference type="RuleBase" id="RU361210"/>
    </source>
</evidence>
<evidence type="ECO:0000256" key="5">
    <source>
        <dbReference type="ARBA" id="ARBA00022490"/>
    </source>
</evidence>
<organism evidence="12 13">
    <name type="scientific">Aquatica leii</name>
    <dbReference type="NCBI Taxonomy" id="1421715"/>
    <lineage>
        <taxon>Eukaryota</taxon>
        <taxon>Metazoa</taxon>
        <taxon>Ecdysozoa</taxon>
        <taxon>Arthropoda</taxon>
        <taxon>Hexapoda</taxon>
        <taxon>Insecta</taxon>
        <taxon>Pterygota</taxon>
        <taxon>Neoptera</taxon>
        <taxon>Endopterygota</taxon>
        <taxon>Coleoptera</taxon>
        <taxon>Polyphaga</taxon>
        <taxon>Elateriformia</taxon>
        <taxon>Elateroidea</taxon>
        <taxon>Lampyridae</taxon>
        <taxon>Luciolinae</taxon>
        <taxon>Aquatica</taxon>
    </lineage>
</organism>
<dbReference type="EMBL" id="JARPUR010000003">
    <property type="protein sequence ID" value="KAK4879990.1"/>
    <property type="molecule type" value="Genomic_DNA"/>
</dbReference>
<sequence>MFHTQPVPSGRNPQITQDFVAKPDHEYIVPVKAVKLPEDMEIWEKSEAYFEYLGFVLALNEAVCRKSNSLKAVVLSPVILNLLEMLDKLDKMIDDIPPVQQPQRFGNQAFRTWYQKLKEHAFDLVQGVVPEKLYRAVPEILFYLVEGFGNSTRIDYGTGHEMSFVMFLCCLFKIGALVETDKTAVPCKVFAKYLDIVRKLQQTYRMEPAGSHGVWSLDDYQFIPFIWGSSQLISHSRIEPPTFLQPEIVEMYHREYLFLGCIKYINEVKTGPFAEHSNQLWGISGVANWSKINSGLVKMYKAEVLGKFPVVQHILFGSLLPLKLAQPNANLRKVRLNITPGVSSSPNQLSNENLKDVSPSSVLSKSSEEQVSLKETAKPDHEYVVPVKAVKLPEDMEIWEKSEAYFEYLGFVLALNEAVCGKSNSLESVVLSPVILNLLKMLDKLDKMIDDIPPVKQPQRFGNPAFRTWYQKLKEHAFDLVQEVVPEKLHHAVPEISFYLVEGFGNPSRIDYGTGHEMSFVMFLCCLFKIGALVETDKTAVPCKVFAKYLNIVRKLQRTYRMEPAGSHGVWSLDDYQFIPFIWGSSQLISHDRIEPYTFLQPEVVEMYHREYLFLGCIKHINEVKTGLFAEHSNQLWGISDLADWSRINSGLVKMYKAEVLGKFPVVQHILFGSLLPLKLAQPNANLH</sequence>
<dbReference type="PANTHER" id="PTHR10012:SF0">
    <property type="entry name" value="SERINE_THREONINE-PROTEIN PHOSPHATASE 2A ACTIVATOR"/>
    <property type="match status" value="1"/>
</dbReference>